<protein>
    <submittedName>
        <fullName evidence="1">Uncharacterized protein</fullName>
    </submittedName>
</protein>
<dbReference type="RefSeq" id="WP_180283496.1">
    <property type="nucleotide sequence ID" value="NZ_JABFDB010000013.1"/>
</dbReference>
<name>A0ABX2TBM0_9PROT</name>
<dbReference type="Proteomes" id="UP000584642">
    <property type="component" value="Unassembled WGS sequence"/>
</dbReference>
<dbReference type="EMBL" id="JABFDB010000013">
    <property type="protein sequence ID" value="NYZ21719.1"/>
    <property type="molecule type" value="Genomic_DNA"/>
</dbReference>
<organism evidence="1 2">
    <name type="scientific">Azospirillum oleiclasticum</name>
    <dbReference type="NCBI Taxonomy" id="2735135"/>
    <lineage>
        <taxon>Bacteria</taxon>
        <taxon>Pseudomonadati</taxon>
        <taxon>Pseudomonadota</taxon>
        <taxon>Alphaproteobacteria</taxon>
        <taxon>Rhodospirillales</taxon>
        <taxon>Azospirillaceae</taxon>
        <taxon>Azospirillum</taxon>
    </lineage>
</organism>
<evidence type="ECO:0000313" key="2">
    <source>
        <dbReference type="Proteomes" id="UP000584642"/>
    </source>
</evidence>
<proteinExistence type="predicted"/>
<sequence length="105" mass="11254">MPDLSRFAALAAKAGASPVPPVPPAVHGGGTAGFGGKIKRYQRIADPVPPVPPVPPREINAPHHADLMDAYEERAAILEFDAHLSRAEAERIAWNEVFGNHSQYP</sequence>
<evidence type="ECO:0000313" key="1">
    <source>
        <dbReference type="EMBL" id="NYZ21719.1"/>
    </source>
</evidence>
<gene>
    <name evidence="1" type="ORF">HND93_18550</name>
</gene>
<comment type="caution">
    <text evidence="1">The sequence shown here is derived from an EMBL/GenBank/DDBJ whole genome shotgun (WGS) entry which is preliminary data.</text>
</comment>
<keyword evidence="2" id="KW-1185">Reference proteome</keyword>
<accession>A0ABX2TBM0</accession>
<reference evidence="1 2" key="1">
    <citation type="submission" date="2020-05" db="EMBL/GenBank/DDBJ databases">
        <title>Azospirillum oleiclasticum sp. nov, a nitrogen-fixing and heavy crude oil-emulsifying bacterium isolated from the crude oil of Yumen Oilfield.</title>
        <authorList>
            <person name="Wu D."/>
            <person name="Cai M."/>
            <person name="Zhang X."/>
        </authorList>
    </citation>
    <scope>NUCLEOTIDE SEQUENCE [LARGE SCALE GENOMIC DNA]</scope>
    <source>
        <strain evidence="1 2">ROY-1-1-2</strain>
    </source>
</reference>